<dbReference type="InterPro" id="IPR009003">
    <property type="entry name" value="Peptidase_S1_PA"/>
</dbReference>
<accession>A0A1F6ERK3</accession>
<keyword evidence="2" id="KW-1133">Transmembrane helix</keyword>
<dbReference type="Gene3D" id="2.40.10.10">
    <property type="entry name" value="Trypsin-like serine proteases"/>
    <property type="match status" value="2"/>
</dbReference>
<dbReference type="EMBL" id="MFLU01000001">
    <property type="protein sequence ID" value="OGG76239.1"/>
    <property type="molecule type" value="Genomic_DNA"/>
</dbReference>
<sequence>MGLFSLLRSLLAIIGAIGITAIVIFAVGQLAPEVSSERFVANEEVVVVVPEEADILDEEEEMPPPKAAAKEDVPEDPPAQESKPTEQVPEEASTLTITAQAAEWEITRTENPYGIPARDFSEINEEARAALVNIFCRAGGSLGSITASGVFINSNGVILTNAHVAQYILLAQSKKANLECTVRTGAPARDRFVARVLYVPPSWVREHAHDLNNENALGTGEHDWALLYVIESTDGSTLPSSFPFLPFDTRVGIGFTGDSILIASYPAGFLGGTATISTLYPASTVTTIQSLLTFDSGVPEIFSLGGSVAAQSGSSGGAVVNGWGYLIGLITTMSNAETTAERDLRAVALNYVDADLRALTGHDLQIYIRGDLAQKSAVFMSVYGVELTELLLEQVK</sequence>
<evidence type="ECO:0000256" key="2">
    <source>
        <dbReference type="SAM" id="Phobius"/>
    </source>
</evidence>
<reference evidence="3 4" key="1">
    <citation type="journal article" date="2016" name="Nat. Commun.">
        <title>Thousands of microbial genomes shed light on interconnected biogeochemical processes in an aquifer system.</title>
        <authorList>
            <person name="Anantharaman K."/>
            <person name="Brown C.T."/>
            <person name="Hug L.A."/>
            <person name="Sharon I."/>
            <person name="Castelle C.J."/>
            <person name="Probst A.J."/>
            <person name="Thomas B.C."/>
            <person name="Singh A."/>
            <person name="Wilkins M.J."/>
            <person name="Karaoz U."/>
            <person name="Brodie E.L."/>
            <person name="Williams K.H."/>
            <person name="Hubbard S.S."/>
            <person name="Banfield J.F."/>
        </authorList>
    </citation>
    <scope>NUCLEOTIDE SEQUENCE [LARGE SCALE GENOMIC DNA]</scope>
</reference>
<dbReference type="Pfam" id="PF13365">
    <property type="entry name" value="Trypsin_2"/>
    <property type="match status" value="1"/>
</dbReference>
<feature type="region of interest" description="Disordered" evidence="1">
    <location>
        <begin position="53"/>
        <end position="92"/>
    </location>
</feature>
<evidence type="ECO:0000256" key="1">
    <source>
        <dbReference type="SAM" id="MobiDB-lite"/>
    </source>
</evidence>
<gene>
    <name evidence="3" type="ORF">A3A34_03335</name>
</gene>
<evidence type="ECO:0000313" key="4">
    <source>
        <dbReference type="Proteomes" id="UP000178587"/>
    </source>
</evidence>
<dbReference type="Proteomes" id="UP000178587">
    <property type="component" value="Unassembled WGS sequence"/>
</dbReference>
<organism evidence="3 4">
    <name type="scientific">Candidatus Kaiserbacteria bacterium RIFCSPLOWO2_01_FULL_50_24</name>
    <dbReference type="NCBI Taxonomy" id="1798507"/>
    <lineage>
        <taxon>Bacteria</taxon>
        <taxon>Candidatus Kaiseribacteriota</taxon>
    </lineage>
</organism>
<name>A0A1F6ERK3_9BACT</name>
<comment type="caution">
    <text evidence="3">The sequence shown here is derived from an EMBL/GenBank/DDBJ whole genome shotgun (WGS) entry which is preliminary data.</text>
</comment>
<protein>
    <recommendedName>
        <fullName evidence="5">Serine protease</fullName>
    </recommendedName>
</protein>
<dbReference type="STRING" id="1798507.A3A34_03335"/>
<evidence type="ECO:0000313" key="3">
    <source>
        <dbReference type="EMBL" id="OGG76239.1"/>
    </source>
</evidence>
<dbReference type="SUPFAM" id="SSF50494">
    <property type="entry name" value="Trypsin-like serine proteases"/>
    <property type="match status" value="1"/>
</dbReference>
<dbReference type="AlphaFoldDB" id="A0A1F6ERK3"/>
<evidence type="ECO:0008006" key="5">
    <source>
        <dbReference type="Google" id="ProtNLM"/>
    </source>
</evidence>
<keyword evidence="2" id="KW-0812">Transmembrane</keyword>
<feature type="transmembrane region" description="Helical" evidence="2">
    <location>
        <begin position="6"/>
        <end position="28"/>
    </location>
</feature>
<feature type="compositionally biased region" description="Acidic residues" evidence="1">
    <location>
        <begin position="53"/>
        <end position="62"/>
    </location>
</feature>
<proteinExistence type="predicted"/>
<dbReference type="InterPro" id="IPR043504">
    <property type="entry name" value="Peptidase_S1_PA_chymotrypsin"/>
</dbReference>
<keyword evidence="2" id="KW-0472">Membrane</keyword>